<dbReference type="EMBL" id="GBRH01242824">
    <property type="protein sequence ID" value="JAD55071.1"/>
    <property type="molecule type" value="Transcribed_RNA"/>
</dbReference>
<organism evidence="1">
    <name type="scientific">Arundo donax</name>
    <name type="common">Giant reed</name>
    <name type="synonym">Donax arundinaceus</name>
    <dbReference type="NCBI Taxonomy" id="35708"/>
    <lineage>
        <taxon>Eukaryota</taxon>
        <taxon>Viridiplantae</taxon>
        <taxon>Streptophyta</taxon>
        <taxon>Embryophyta</taxon>
        <taxon>Tracheophyta</taxon>
        <taxon>Spermatophyta</taxon>
        <taxon>Magnoliopsida</taxon>
        <taxon>Liliopsida</taxon>
        <taxon>Poales</taxon>
        <taxon>Poaceae</taxon>
        <taxon>PACMAD clade</taxon>
        <taxon>Arundinoideae</taxon>
        <taxon>Arundineae</taxon>
        <taxon>Arundo</taxon>
    </lineage>
</organism>
<sequence>MAGWCDGNGAVDWVP</sequence>
<protein>
    <submittedName>
        <fullName evidence="1">Uncharacterized protein</fullName>
    </submittedName>
</protein>
<proteinExistence type="predicted"/>
<accession>A0A0A9AVD4</accession>
<reference evidence="1" key="1">
    <citation type="submission" date="2014-09" db="EMBL/GenBank/DDBJ databases">
        <authorList>
            <person name="Magalhaes I.L.F."/>
            <person name="Oliveira U."/>
            <person name="Santos F.R."/>
            <person name="Vidigal T.H.D.A."/>
            <person name="Brescovit A.D."/>
            <person name="Santos A.J."/>
        </authorList>
    </citation>
    <scope>NUCLEOTIDE SEQUENCE</scope>
    <source>
        <tissue evidence="1">Shoot tissue taken approximately 20 cm above the soil surface</tissue>
    </source>
</reference>
<reference evidence="1" key="2">
    <citation type="journal article" date="2015" name="Data Brief">
        <title>Shoot transcriptome of the giant reed, Arundo donax.</title>
        <authorList>
            <person name="Barrero R.A."/>
            <person name="Guerrero F.D."/>
            <person name="Moolhuijzen P."/>
            <person name="Goolsby J.A."/>
            <person name="Tidwell J."/>
            <person name="Bellgard S.E."/>
            <person name="Bellgard M.I."/>
        </authorList>
    </citation>
    <scope>NUCLEOTIDE SEQUENCE</scope>
    <source>
        <tissue evidence="1">Shoot tissue taken approximately 20 cm above the soil surface</tissue>
    </source>
</reference>
<name>A0A0A9AVD4_ARUDO</name>
<evidence type="ECO:0000313" key="1">
    <source>
        <dbReference type="EMBL" id="JAD55071.1"/>
    </source>
</evidence>